<protein>
    <submittedName>
        <fullName evidence="1">Uncharacterized protein</fullName>
    </submittedName>
</protein>
<evidence type="ECO:0000313" key="1">
    <source>
        <dbReference type="EMBL" id="QCD82889.1"/>
    </source>
</evidence>
<gene>
    <name evidence="1" type="ORF">DEO72_LG2g3231</name>
</gene>
<dbReference type="EMBL" id="CP039346">
    <property type="protein sequence ID" value="QCD82889.1"/>
    <property type="molecule type" value="Genomic_DNA"/>
</dbReference>
<keyword evidence="2" id="KW-1185">Reference proteome</keyword>
<reference evidence="1 2" key="1">
    <citation type="submission" date="2019-04" db="EMBL/GenBank/DDBJ databases">
        <title>An improved genome assembly and genetic linkage map for asparagus bean, Vigna unguiculata ssp. sesquipedialis.</title>
        <authorList>
            <person name="Xia Q."/>
            <person name="Zhang R."/>
            <person name="Dong Y."/>
        </authorList>
    </citation>
    <scope>NUCLEOTIDE SEQUENCE [LARGE SCALE GENOMIC DNA]</scope>
    <source>
        <tissue evidence="1">Leaf</tissue>
    </source>
</reference>
<name>A0A4D6L317_VIGUN</name>
<organism evidence="1 2">
    <name type="scientific">Vigna unguiculata</name>
    <name type="common">Cowpea</name>
    <dbReference type="NCBI Taxonomy" id="3917"/>
    <lineage>
        <taxon>Eukaryota</taxon>
        <taxon>Viridiplantae</taxon>
        <taxon>Streptophyta</taxon>
        <taxon>Embryophyta</taxon>
        <taxon>Tracheophyta</taxon>
        <taxon>Spermatophyta</taxon>
        <taxon>Magnoliopsida</taxon>
        <taxon>eudicotyledons</taxon>
        <taxon>Gunneridae</taxon>
        <taxon>Pentapetalae</taxon>
        <taxon>rosids</taxon>
        <taxon>fabids</taxon>
        <taxon>Fabales</taxon>
        <taxon>Fabaceae</taxon>
        <taxon>Papilionoideae</taxon>
        <taxon>50 kb inversion clade</taxon>
        <taxon>NPAAA clade</taxon>
        <taxon>indigoferoid/millettioid clade</taxon>
        <taxon>Phaseoleae</taxon>
        <taxon>Vigna</taxon>
    </lineage>
</organism>
<proteinExistence type="predicted"/>
<evidence type="ECO:0000313" key="2">
    <source>
        <dbReference type="Proteomes" id="UP000501690"/>
    </source>
</evidence>
<dbReference type="Proteomes" id="UP000501690">
    <property type="component" value="Linkage Group LG2"/>
</dbReference>
<sequence>MWPSQSDMEAFCAWRLVWSARRFLMKQALCFSCLGCAWTTRLWAISQESEAGVFLELWLRMEDNNDSLRLSTKDVEHGLHGGDHVCSPYLLVFGDDHVRGTREQMTL</sequence>
<dbReference type="AlphaFoldDB" id="A0A4D6L317"/>
<accession>A0A4D6L317</accession>